<keyword evidence="6" id="KW-1185">Reference proteome</keyword>
<dbReference type="Gene3D" id="3.40.640.10">
    <property type="entry name" value="Type I PLP-dependent aspartate aminotransferase-like (Major domain)"/>
    <property type="match status" value="1"/>
</dbReference>
<evidence type="ECO:0000313" key="6">
    <source>
        <dbReference type="Proteomes" id="UP000679725"/>
    </source>
</evidence>
<dbReference type="HAMAP" id="MF_02056">
    <property type="entry name" value="MetZ"/>
    <property type="match status" value="1"/>
</dbReference>
<dbReference type="PROSITE" id="PS00868">
    <property type="entry name" value="CYS_MET_METAB_PP"/>
    <property type="match status" value="1"/>
</dbReference>
<accession>A0ABM8ULG4</accession>
<comment type="subunit">
    <text evidence="3">Homotetramer.</text>
</comment>
<dbReference type="PANTHER" id="PTHR11808:SF80">
    <property type="entry name" value="CYSTATHIONINE GAMMA-LYASE"/>
    <property type="match status" value="1"/>
</dbReference>
<comment type="function">
    <text evidence="3">Catalyzes the formation of L-homocysteine from O-succinyl-L-homoserine (OSHS) and hydrogen sulfide.</text>
</comment>
<comment type="catalytic activity">
    <reaction evidence="3">
        <text>O-succinyl-L-homoserine + hydrogen sulfide = L-homocysteine + succinate</text>
        <dbReference type="Rhea" id="RHEA:27826"/>
        <dbReference type="ChEBI" id="CHEBI:29919"/>
        <dbReference type="ChEBI" id="CHEBI:30031"/>
        <dbReference type="ChEBI" id="CHEBI:57661"/>
        <dbReference type="ChEBI" id="CHEBI:58199"/>
    </reaction>
</comment>
<dbReference type="EMBL" id="CAJRAU010000001">
    <property type="protein sequence ID" value="CAG5068343.1"/>
    <property type="molecule type" value="Genomic_DNA"/>
</dbReference>
<dbReference type="InterPro" id="IPR000277">
    <property type="entry name" value="Cys/Met-Metab_PyrdxlP-dep_enz"/>
</dbReference>
<dbReference type="RefSeq" id="WP_215232429.1">
    <property type="nucleotide sequence ID" value="NZ_CAJRAU010000001.1"/>
</dbReference>
<evidence type="ECO:0000256" key="4">
    <source>
        <dbReference type="RuleBase" id="RU362118"/>
    </source>
</evidence>
<evidence type="ECO:0000256" key="2">
    <source>
        <dbReference type="ARBA" id="ARBA00022898"/>
    </source>
</evidence>
<dbReference type="CDD" id="cd00614">
    <property type="entry name" value="CGS_like"/>
    <property type="match status" value="1"/>
</dbReference>
<keyword evidence="3" id="KW-0486">Methionine biosynthesis</keyword>
<organism evidence="5 6">
    <name type="scientific">Dyadobacter linearis</name>
    <dbReference type="NCBI Taxonomy" id="2823330"/>
    <lineage>
        <taxon>Bacteria</taxon>
        <taxon>Pseudomonadati</taxon>
        <taxon>Bacteroidota</taxon>
        <taxon>Cytophagia</taxon>
        <taxon>Cytophagales</taxon>
        <taxon>Spirosomataceae</taxon>
        <taxon>Dyadobacter</taxon>
    </lineage>
</organism>
<keyword evidence="3 5" id="KW-0808">Transferase</keyword>
<dbReference type="InterPro" id="IPR054542">
    <property type="entry name" value="Cys_met_metab_PP"/>
</dbReference>
<evidence type="ECO:0000256" key="1">
    <source>
        <dbReference type="ARBA" id="ARBA00001933"/>
    </source>
</evidence>
<feature type="modified residue" description="N6-(pyridoxal phosphate)lysine" evidence="3">
    <location>
        <position position="204"/>
    </location>
</feature>
<dbReference type="PIRSF" id="PIRSF001434">
    <property type="entry name" value="CGS"/>
    <property type="match status" value="1"/>
</dbReference>
<comment type="similarity">
    <text evidence="3">Belongs to the trans-sulfuration enzymes family. MetZ subfamily.</text>
</comment>
<dbReference type="EC" id="2.5.1.-" evidence="3"/>
<dbReference type="InterPro" id="IPR015424">
    <property type="entry name" value="PyrdxlP-dep_Trfase"/>
</dbReference>
<reference evidence="5 6" key="1">
    <citation type="submission" date="2021-04" db="EMBL/GenBank/DDBJ databases">
        <authorList>
            <person name="Rodrigo-Torres L."/>
            <person name="Arahal R. D."/>
            <person name="Lucena T."/>
        </authorList>
    </citation>
    <scope>NUCLEOTIDE SEQUENCE [LARGE SCALE GENOMIC DNA]</scope>
    <source>
        <strain evidence="5 6">CECT 9623</strain>
    </source>
</reference>
<dbReference type="InterPro" id="IPR006234">
    <property type="entry name" value="O-succ-hSer_sulfhydrylase"/>
</dbReference>
<comment type="caution">
    <text evidence="5">The sequence shown here is derived from an EMBL/GenBank/DDBJ whole genome shotgun (WGS) entry which is preliminary data.</text>
</comment>
<keyword evidence="2 3" id="KW-0663">Pyridoxal phosphate</keyword>
<dbReference type="SUPFAM" id="SSF53383">
    <property type="entry name" value="PLP-dependent transferases"/>
    <property type="match status" value="1"/>
</dbReference>
<gene>
    <name evidence="5" type="primary">metZ_1</name>
    <name evidence="3" type="synonym">metZ</name>
    <name evidence="5" type="ORF">DYBT9623_01073</name>
</gene>
<sequence>MKKQTKAIRTQTGKTKYREHSTPLFLTSSFTFESAEQGKALFEETEPGNIYSRFSNPTVQEFVDKVCMLEDCEDGVATATGMAAVFASMAALLKTGDHILACRALFGSAHQVITQILSKWGITHTYLDADASEADWEAAVQPNTRMIYLETPSNPGLDLVDLAMIGRICKKHNIIFNVDNCFASPALQTPADFGADLVLHSATKFMDGQGRVLGGVVVGKKEYIKELRFFCRQTGPSMSPFNAWVLSKSLETLNLRMEKHSSNALQLAQALEKHPDVKQVKYPFLESHPQHELAKSQMKAGGAVVTIELEGGFERVAAFMDALEIASLSSNLGDTRTIVTNPNTTTHAKLKPEEKKALGITPGLIRISVGLEDIEDLIEDFTQAVEVSVKSDILE</sequence>
<proteinExistence type="inferred from homology"/>
<evidence type="ECO:0000256" key="3">
    <source>
        <dbReference type="HAMAP-Rule" id="MF_02056"/>
    </source>
</evidence>
<dbReference type="InterPro" id="IPR015422">
    <property type="entry name" value="PyrdxlP-dep_Trfase_small"/>
</dbReference>
<name>A0ABM8ULG4_9BACT</name>
<dbReference type="GO" id="GO:0016740">
    <property type="term" value="F:transferase activity"/>
    <property type="evidence" value="ECO:0007669"/>
    <property type="project" value="UniProtKB-KW"/>
</dbReference>
<dbReference type="InterPro" id="IPR015421">
    <property type="entry name" value="PyrdxlP-dep_Trfase_major"/>
</dbReference>
<dbReference type="Pfam" id="PF01053">
    <property type="entry name" value="Cys_Met_Meta_PP"/>
    <property type="match status" value="1"/>
</dbReference>
<dbReference type="Proteomes" id="UP000679725">
    <property type="component" value="Unassembled WGS sequence"/>
</dbReference>
<comment type="pathway">
    <text evidence="3">Amino-acid biosynthesis; L-methionine biosynthesis via de novo pathway; L-homocysteine from O-succinyl-L-homoserine: step 1/1.</text>
</comment>
<dbReference type="PANTHER" id="PTHR11808">
    <property type="entry name" value="TRANS-SULFURATION ENZYME FAMILY MEMBER"/>
    <property type="match status" value="1"/>
</dbReference>
<keyword evidence="3" id="KW-0028">Amino-acid biosynthesis</keyword>
<protein>
    <recommendedName>
        <fullName evidence="3">O-succinylhomoserine sulfhydrylase</fullName>
        <shortName evidence="3">OSH sulfhydrylase</shortName>
        <shortName evidence="3">OSHS sulfhydrylase</shortName>
        <ecNumber evidence="3">2.5.1.-</ecNumber>
    </recommendedName>
</protein>
<dbReference type="Gene3D" id="3.90.1150.10">
    <property type="entry name" value="Aspartate Aminotransferase, domain 1"/>
    <property type="match status" value="1"/>
</dbReference>
<comment type="cofactor">
    <cofactor evidence="1 3 4">
        <name>pyridoxal 5'-phosphate</name>
        <dbReference type="ChEBI" id="CHEBI:597326"/>
    </cofactor>
</comment>
<evidence type="ECO:0000313" key="5">
    <source>
        <dbReference type="EMBL" id="CAG5068343.1"/>
    </source>
</evidence>